<feature type="compositionally biased region" description="Basic and acidic residues" evidence="1">
    <location>
        <begin position="1"/>
        <end position="15"/>
    </location>
</feature>
<feature type="region of interest" description="Disordered" evidence="1">
    <location>
        <begin position="1"/>
        <end position="24"/>
    </location>
</feature>
<reference evidence="2 3" key="1">
    <citation type="journal article" date="2016" name="Sci. Rep.">
        <title>A novel ammonia-oxidizing archaeon from wastewater treatment plant: Its enrichment, physiological and genomic characteristics.</title>
        <authorList>
            <person name="Li Y."/>
            <person name="Ding K."/>
            <person name="Wen X."/>
            <person name="Zhang B."/>
            <person name="Shen B."/>
            <person name="Yang Y."/>
        </authorList>
    </citation>
    <scope>NUCLEOTIDE SEQUENCE [LARGE SCALE GENOMIC DNA]</scope>
    <source>
        <strain evidence="2 3">SAT1</strain>
    </source>
</reference>
<proteinExistence type="predicted"/>
<dbReference type="KEGG" id="tah:SU86_002050"/>
<protein>
    <submittedName>
        <fullName evidence="2">Uncharacterized protein</fullName>
    </submittedName>
</protein>
<organism evidence="2 3">
    <name type="scientific">Candidatus Nitrosotenuis cloacae</name>
    <dbReference type="NCBI Taxonomy" id="1603555"/>
    <lineage>
        <taxon>Archaea</taxon>
        <taxon>Nitrososphaerota</taxon>
        <taxon>Candidatus Nitrosotenuis</taxon>
    </lineage>
</organism>
<dbReference type="Proteomes" id="UP000266745">
    <property type="component" value="Chromosome"/>
</dbReference>
<accession>A0A3G1B1A1</accession>
<sequence>MVEKHLRKNDIKPSDDPLDPNNRRLYFKEEIDNRDHSEKVKDKFAEAGNDTRNANQYVKLVNAHLQDRVTQLEKIKADQNRFWDELNMFKEEPKQITSTPKPQMNSEVEEAMIVRDLSSIINKYGIEKLIKALDKITNS</sequence>
<dbReference type="AlphaFoldDB" id="A0A3G1B1A1"/>
<dbReference type="OrthoDB" id="11587at2157"/>
<dbReference type="RefSeq" id="WP_048187913.1">
    <property type="nucleotide sequence ID" value="NZ_CP011097.1"/>
</dbReference>
<dbReference type="STRING" id="1603555.SU86_002050"/>
<name>A0A3G1B1A1_9ARCH</name>
<dbReference type="GeneID" id="24875167"/>
<evidence type="ECO:0000256" key="1">
    <source>
        <dbReference type="SAM" id="MobiDB-lite"/>
    </source>
</evidence>
<dbReference type="EMBL" id="CP011097">
    <property type="protein sequence ID" value="AJZ75364.1"/>
    <property type="molecule type" value="Genomic_DNA"/>
</dbReference>
<keyword evidence="3" id="KW-1185">Reference proteome</keyword>
<evidence type="ECO:0000313" key="2">
    <source>
        <dbReference type="EMBL" id="AJZ75364.1"/>
    </source>
</evidence>
<gene>
    <name evidence="2" type="ORF">SU86_002050</name>
</gene>
<evidence type="ECO:0000313" key="3">
    <source>
        <dbReference type="Proteomes" id="UP000266745"/>
    </source>
</evidence>